<evidence type="ECO:0000313" key="2">
    <source>
        <dbReference type="EMBL" id="GFH87275.1"/>
    </source>
</evidence>
<feature type="compositionally biased region" description="Polar residues" evidence="1">
    <location>
        <begin position="301"/>
        <end position="314"/>
    </location>
</feature>
<accession>A0A7J0A4G5</accession>
<name>A0A7J0A4G5_9BACE</name>
<organism evidence="2 5">
    <name type="scientific">Bacteroides acidifaciens</name>
    <dbReference type="NCBI Taxonomy" id="85831"/>
    <lineage>
        <taxon>Bacteria</taxon>
        <taxon>Pseudomonadati</taxon>
        <taxon>Bacteroidota</taxon>
        <taxon>Bacteroidia</taxon>
        <taxon>Bacteroidales</taxon>
        <taxon>Bacteroidaceae</taxon>
        <taxon>Bacteroides</taxon>
    </lineage>
</organism>
<protein>
    <submittedName>
        <fullName evidence="2">Uncharacterized protein</fullName>
    </submittedName>
</protein>
<reference evidence="2 5" key="2">
    <citation type="journal article" date="2020" name="Microbiome">
        <title>Single-cell genomics of uncultured bacteria reveals dietary fiber responders in the mouse gut microbiota.</title>
        <authorList>
            <person name="Chijiiwa R."/>
            <person name="Hosokawa M."/>
            <person name="Kogawa M."/>
            <person name="Nishikawa Y."/>
            <person name="Ide K."/>
            <person name="Sakanashi C."/>
            <person name="Takahashi K."/>
            <person name="Takeyama H."/>
        </authorList>
    </citation>
    <scope>NUCLEOTIDE SEQUENCE [LARGE SCALE GENOMIC DNA]</scope>
    <source>
        <strain evidence="2">IMSAGC_001</strain>
    </source>
</reference>
<dbReference type="GeneID" id="93047255"/>
<dbReference type="RefSeq" id="WP_135039304.1">
    <property type="nucleotide sequence ID" value="NZ_BLLS01000084.1"/>
</dbReference>
<comment type="caution">
    <text evidence="2">The sequence shown here is derived from an EMBL/GenBank/DDBJ whole genome shotgun (WGS) entry which is preliminary data.</text>
</comment>
<evidence type="ECO:0000313" key="5">
    <source>
        <dbReference type="Proteomes" id="UP000491181"/>
    </source>
</evidence>
<evidence type="ECO:0000313" key="4">
    <source>
        <dbReference type="Proteomes" id="UP000298073"/>
    </source>
</evidence>
<proteinExistence type="predicted"/>
<dbReference type="Proteomes" id="UP000491181">
    <property type="component" value="Unassembled WGS sequence"/>
</dbReference>
<evidence type="ECO:0000313" key="3">
    <source>
        <dbReference type="EMBL" id="TFU45061.1"/>
    </source>
</evidence>
<dbReference type="EMBL" id="SPPV01000076">
    <property type="protein sequence ID" value="TFU45061.1"/>
    <property type="molecule type" value="Genomic_DNA"/>
</dbReference>
<gene>
    <name evidence="3" type="ORF">E4T97_19925</name>
    <name evidence="2" type="ORF">IMSAGC001_02700</name>
</gene>
<sequence length="533" mass="59897">MRKNIYLYIGCLSILLILFLVWSCMDDELINMDSRTENKNFSLQEAKAFFEKSMESVTTRSEKEKADNSIRPGDFSPQWTGAIPSSKHNLECYDIPIISTFQYKALYVEYKNDKGIAKHTNVYQKLVIVKDVKENNVGQYILTLIPAKEYDAVHNSQVCNDFINCVDKGTFTGIAIYSMVHSSMIARINTYKNGIKVKGVFLLNASTQAELEEKRQIANFQLSGLAFGRKKKISTRSGEDDLWDGEDWSWDIDGGNLPEVIITPEPGDINGGQFPEVTITPDDWLTPIPPPDPDPFPDPSEMSTGNPDESTGNGTVEEKEEKDPDVDPCEKANEMNVNDSLIARVKKIFAGVYYQPNSKENGWIASGASIHNPNKQGQGSIRYDWSAVKPNSVTEWYHSHPGGSMIPSFADLNLLTQKYLQGYIDVENFSYGIISDFGCNSLVIVSEDAFRDFATKLQNDKETMKQEYSRALNSAIGASIEDRIAHCVSFLQKEGAGLQFIFNLYNELNQGWDGWKPKFVNTNGQLENLDCNK</sequence>
<dbReference type="EMBL" id="BLLS01000084">
    <property type="protein sequence ID" value="GFH87275.1"/>
    <property type="molecule type" value="Genomic_DNA"/>
</dbReference>
<dbReference type="AlphaFoldDB" id="A0A7J0A4G5"/>
<evidence type="ECO:0000256" key="1">
    <source>
        <dbReference type="SAM" id="MobiDB-lite"/>
    </source>
</evidence>
<reference evidence="3 4" key="1">
    <citation type="submission" date="2019-03" db="EMBL/GenBank/DDBJ databases">
        <title>Diversity of the mouse oral microbiome.</title>
        <authorList>
            <person name="Joseph S."/>
            <person name="Aduse-Opoku J."/>
            <person name="Curtis M."/>
            <person name="Wade W."/>
            <person name="Hashim A."/>
        </authorList>
    </citation>
    <scope>NUCLEOTIDE SEQUENCE [LARGE SCALE GENOMIC DNA]</scope>
    <source>
        <strain evidence="3 4">P2318</strain>
    </source>
</reference>
<dbReference type="OrthoDB" id="1030740at2"/>
<feature type="compositionally biased region" description="Pro residues" evidence="1">
    <location>
        <begin position="287"/>
        <end position="298"/>
    </location>
</feature>
<dbReference type="SUPFAM" id="SSF102712">
    <property type="entry name" value="JAB1/MPN domain"/>
    <property type="match status" value="1"/>
</dbReference>
<feature type="region of interest" description="Disordered" evidence="1">
    <location>
        <begin position="268"/>
        <end position="333"/>
    </location>
</feature>
<dbReference type="Proteomes" id="UP000298073">
    <property type="component" value="Unassembled WGS sequence"/>
</dbReference>